<evidence type="ECO:0000313" key="9">
    <source>
        <dbReference type="Proteomes" id="UP000317093"/>
    </source>
</evidence>
<dbReference type="EC" id="3.6.1.7" evidence="2 4"/>
<feature type="region of interest" description="Disordered" evidence="6">
    <location>
        <begin position="73"/>
        <end position="92"/>
    </location>
</feature>
<dbReference type="EMBL" id="CP036279">
    <property type="protein sequence ID" value="QDU59338.1"/>
    <property type="molecule type" value="Genomic_DNA"/>
</dbReference>
<comment type="similarity">
    <text evidence="1 5">Belongs to the acylphosphatase family.</text>
</comment>
<evidence type="ECO:0000256" key="4">
    <source>
        <dbReference type="PROSITE-ProRule" id="PRU00520"/>
    </source>
</evidence>
<reference evidence="8 9" key="1">
    <citation type="submission" date="2019-02" db="EMBL/GenBank/DDBJ databases">
        <title>Deep-cultivation of Planctomycetes and their phenomic and genomic characterization uncovers novel biology.</title>
        <authorList>
            <person name="Wiegand S."/>
            <person name="Jogler M."/>
            <person name="Boedeker C."/>
            <person name="Pinto D."/>
            <person name="Vollmers J."/>
            <person name="Rivas-Marin E."/>
            <person name="Kohn T."/>
            <person name="Peeters S.H."/>
            <person name="Heuer A."/>
            <person name="Rast P."/>
            <person name="Oberbeckmann S."/>
            <person name="Bunk B."/>
            <person name="Jeske O."/>
            <person name="Meyerdierks A."/>
            <person name="Storesund J.E."/>
            <person name="Kallscheuer N."/>
            <person name="Luecker S."/>
            <person name="Lage O.M."/>
            <person name="Pohl T."/>
            <person name="Merkel B.J."/>
            <person name="Hornburger P."/>
            <person name="Mueller R.-W."/>
            <person name="Bruemmer F."/>
            <person name="Labrenz M."/>
            <person name="Spormann A.M."/>
            <person name="Op den Camp H."/>
            <person name="Overmann J."/>
            <person name="Amann R."/>
            <person name="Jetten M.S.M."/>
            <person name="Mascher T."/>
            <person name="Medema M.H."/>
            <person name="Devos D.P."/>
            <person name="Kaster A.-K."/>
            <person name="Ovreas L."/>
            <person name="Rohde M."/>
            <person name="Galperin M.Y."/>
            <person name="Jogler C."/>
        </authorList>
    </citation>
    <scope>NUCLEOTIDE SEQUENCE [LARGE SCALE GENOMIC DNA]</scope>
    <source>
        <strain evidence="8 9">Pan216</strain>
    </source>
</reference>
<dbReference type="Pfam" id="PF00708">
    <property type="entry name" value="Acylphosphatase"/>
    <property type="match status" value="1"/>
</dbReference>
<keyword evidence="4 8" id="KW-0378">Hydrolase</keyword>
<proteinExistence type="inferred from homology"/>
<dbReference type="KEGG" id="knv:Pan216_01660"/>
<evidence type="ECO:0000313" key="8">
    <source>
        <dbReference type="EMBL" id="QDU59338.1"/>
    </source>
</evidence>
<evidence type="ECO:0000256" key="5">
    <source>
        <dbReference type="RuleBase" id="RU004168"/>
    </source>
</evidence>
<organism evidence="8 9">
    <name type="scientific">Kolteria novifilia</name>
    <dbReference type="NCBI Taxonomy" id="2527975"/>
    <lineage>
        <taxon>Bacteria</taxon>
        <taxon>Pseudomonadati</taxon>
        <taxon>Planctomycetota</taxon>
        <taxon>Planctomycetia</taxon>
        <taxon>Kolteriales</taxon>
        <taxon>Kolteriaceae</taxon>
        <taxon>Kolteria</taxon>
    </lineage>
</organism>
<dbReference type="Gene3D" id="3.30.70.100">
    <property type="match status" value="1"/>
</dbReference>
<sequence length="92" mass="10288">MSDVAERRRIQYSGFVQGVGFRFTTSEVARRFDVTGYVKNLANGDVEVVVEGYGPEIDRFVRAVDERMKGNIGDIRSESESPTGEFDGFAIM</sequence>
<accession>A0A518AX84</accession>
<dbReference type="PANTHER" id="PTHR47268:SF4">
    <property type="entry name" value="ACYLPHOSPHATASE"/>
    <property type="match status" value="1"/>
</dbReference>
<dbReference type="OrthoDB" id="9808093at2"/>
<gene>
    <name evidence="8" type="primary">yccX</name>
    <name evidence="8" type="ORF">Pan216_01660</name>
</gene>
<dbReference type="RefSeq" id="WP_145253453.1">
    <property type="nucleotide sequence ID" value="NZ_CP036279.1"/>
</dbReference>
<evidence type="ECO:0000259" key="7">
    <source>
        <dbReference type="PROSITE" id="PS51160"/>
    </source>
</evidence>
<dbReference type="GO" id="GO:0003998">
    <property type="term" value="F:acylphosphatase activity"/>
    <property type="evidence" value="ECO:0007669"/>
    <property type="project" value="UniProtKB-EC"/>
</dbReference>
<dbReference type="SUPFAM" id="SSF54975">
    <property type="entry name" value="Acylphosphatase/BLUF domain-like"/>
    <property type="match status" value="1"/>
</dbReference>
<dbReference type="Proteomes" id="UP000317093">
    <property type="component" value="Chromosome"/>
</dbReference>
<feature type="active site" evidence="4">
    <location>
        <position position="40"/>
    </location>
</feature>
<dbReference type="InterPro" id="IPR036046">
    <property type="entry name" value="Acylphosphatase-like_dom_sf"/>
</dbReference>
<evidence type="ECO:0000256" key="2">
    <source>
        <dbReference type="ARBA" id="ARBA00012150"/>
    </source>
</evidence>
<dbReference type="InterPro" id="IPR001792">
    <property type="entry name" value="Acylphosphatase-like_dom"/>
</dbReference>
<dbReference type="InterPro" id="IPR017968">
    <property type="entry name" value="Acylphosphatase_CS"/>
</dbReference>
<keyword evidence="9" id="KW-1185">Reference proteome</keyword>
<comment type="catalytic activity">
    <reaction evidence="3 4">
        <text>an acyl phosphate + H2O = a carboxylate + phosphate + H(+)</text>
        <dbReference type="Rhea" id="RHEA:14965"/>
        <dbReference type="ChEBI" id="CHEBI:15377"/>
        <dbReference type="ChEBI" id="CHEBI:15378"/>
        <dbReference type="ChEBI" id="CHEBI:29067"/>
        <dbReference type="ChEBI" id="CHEBI:43474"/>
        <dbReference type="ChEBI" id="CHEBI:59918"/>
        <dbReference type="EC" id="3.6.1.7"/>
    </reaction>
</comment>
<dbReference type="AlphaFoldDB" id="A0A518AX84"/>
<evidence type="ECO:0000256" key="6">
    <source>
        <dbReference type="SAM" id="MobiDB-lite"/>
    </source>
</evidence>
<feature type="domain" description="Acylphosphatase-like" evidence="7">
    <location>
        <begin position="7"/>
        <end position="92"/>
    </location>
</feature>
<evidence type="ECO:0000256" key="1">
    <source>
        <dbReference type="ARBA" id="ARBA00005614"/>
    </source>
</evidence>
<feature type="active site" evidence="4">
    <location>
        <position position="22"/>
    </location>
</feature>
<dbReference type="PROSITE" id="PS51160">
    <property type="entry name" value="ACYLPHOSPHATASE_3"/>
    <property type="match status" value="1"/>
</dbReference>
<name>A0A518AX84_9BACT</name>
<dbReference type="PANTHER" id="PTHR47268">
    <property type="entry name" value="ACYLPHOSPHATASE"/>
    <property type="match status" value="1"/>
</dbReference>
<dbReference type="InterPro" id="IPR020456">
    <property type="entry name" value="Acylphosphatase"/>
</dbReference>
<protein>
    <recommendedName>
        <fullName evidence="2 4">acylphosphatase</fullName>
        <ecNumber evidence="2 4">3.6.1.7</ecNumber>
    </recommendedName>
</protein>
<dbReference type="PROSITE" id="PS00151">
    <property type="entry name" value="ACYLPHOSPHATASE_2"/>
    <property type="match status" value="1"/>
</dbReference>
<evidence type="ECO:0000256" key="3">
    <source>
        <dbReference type="ARBA" id="ARBA00047645"/>
    </source>
</evidence>